<keyword evidence="2" id="KW-1185">Reference proteome</keyword>
<gene>
    <name evidence="1" type="ORF">DJ017_17320</name>
</gene>
<sequence length="84" mass="8881">MRNWLGADPRIGSVETPAAVETPEALMIARQSWSAVTMKARVVAARETVDAVVVVVVTSAGQVTSPAAFGESENSKTVMFAMDE</sequence>
<protein>
    <submittedName>
        <fullName evidence="1">Uncharacterized protein</fullName>
    </submittedName>
</protein>
<dbReference type="AlphaFoldDB" id="A0A328ABK2"/>
<evidence type="ECO:0000313" key="1">
    <source>
        <dbReference type="EMBL" id="RAK51596.1"/>
    </source>
</evidence>
<name>A0A328ABK2_9CAUL</name>
<proteinExistence type="predicted"/>
<accession>A0A328ABK2</accession>
<evidence type="ECO:0000313" key="2">
    <source>
        <dbReference type="Proteomes" id="UP000249254"/>
    </source>
</evidence>
<organism evidence="1 2">
    <name type="scientific">Phenylobacterium soli</name>
    <dbReference type="NCBI Taxonomy" id="2170551"/>
    <lineage>
        <taxon>Bacteria</taxon>
        <taxon>Pseudomonadati</taxon>
        <taxon>Pseudomonadota</taxon>
        <taxon>Alphaproteobacteria</taxon>
        <taxon>Caulobacterales</taxon>
        <taxon>Caulobacteraceae</taxon>
        <taxon>Phenylobacterium</taxon>
    </lineage>
</organism>
<comment type="caution">
    <text evidence="1">The sequence shown here is derived from an EMBL/GenBank/DDBJ whole genome shotgun (WGS) entry which is preliminary data.</text>
</comment>
<dbReference type="EMBL" id="QFYQ01000002">
    <property type="protein sequence ID" value="RAK51596.1"/>
    <property type="molecule type" value="Genomic_DNA"/>
</dbReference>
<reference evidence="2" key="1">
    <citation type="submission" date="2018-05" db="EMBL/GenBank/DDBJ databases">
        <authorList>
            <person name="Li X."/>
        </authorList>
    </citation>
    <scope>NUCLEOTIDE SEQUENCE [LARGE SCALE GENOMIC DNA]</scope>
    <source>
        <strain evidence="2">LX32</strain>
    </source>
</reference>
<dbReference type="Proteomes" id="UP000249254">
    <property type="component" value="Unassembled WGS sequence"/>
</dbReference>